<feature type="transmembrane region" description="Helical" evidence="1">
    <location>
        <begin position="234"/>
        <end position="254"/>
    </location>
</feature>
<evidence type="ECO:0000256" key="1">
    <source>
        <dbReference type="SAM" id="Phobius"/>
    </source>
</evidence>
<organism evidence="2 3">
    <name type="scientific">Coprococcus eutactus</name>
    <dbReference type="NCBI Taxonomy" id="33043"/>
    <lineage>
        <taxon>Bacteria</taxon>
        <taxon>Bacillati</taxon>
        <taxon>Bacillota</taxon>
        <taxon>Clostridia</taxon>
        <taxon>Lachnospirales</taxon>
        <taxon>Lachnospiraceae</taxon>
        <taxon>Coprococcus</taxon>
    </lineage>
</organism>
<evidence type="ECO:0000313" key="3">
    <source>
        <dbReference type="Proteomes" id="UP000660047"/>
    </source>
</evidence>
<accession>A0AAI9NZ23</accession>
<keyword evidence="1" id="KW-0812">Transmembrane</keyword>
<evidence type="ECO:0000313" key="2">
    <source>
        <dbReference type="EMBL" id="GFO94861.1"/>
    </source>
</evidence>
<proteinExistence type="predicted"/>
<dbReference type="RefSeq" id="WP_022216720.1">
    <property type="nucleotide sequence ID" value="NZ_BLYL01000011.1"/>
</dbReference>
<feature type="transmembrane region" description="Helical" evidence="1">
    <location>
        <begin position="13"/>
        <end position="32"/>
    </location>
</feature>
<feature type="transmembrane region" description="Helical" evidence="1">
    <location>
        <begin position="182"/>
        <end position="201"/>
    </location>
</feature>
<gene>
    <name evidence="2" type="ORF">COEU31_19070</name>
</gene>
<reference evidence="2" key="1">
    <citation type="submission" date="2020-06" db="EMBL/GenBank/DDBJ databases">
        <title>Characterization of fructooligosaccharide metabolism and fructooligosaccharide-degrading enzymes in human commensal butyrate producers.</title>
        <authorList>
            <person name="Tanno H."/>
            <person name="Fujii T."/>
            <person name="Hirano K."/>
            <person name="Maeno S."/>
            <person name="Tonozuka T."/>
            <person name="Sakamoto M."/>
            <person name="Ohkuma M."/>
            <person name="Tochio T."/>
            <person name="Endo A."/>
        </authorList>
    </citation>
    <scope>NUCLEOTIDE SEQUENCE</scope>
    <source>
        <strain evidence="2">JCM 31265</strain>
    </source>
</reference>
<keyword evidence="1" id="KW-0472">Membrane</keyword>
<name>A0AAI9NZ23_9FIRM</name>
<protein>
    <submittedName>
        <fullName evidence="2">Uncharacterized protein</fullName>
    </submittedName>
</protein>
<dbReference type="Proteomes" id="UP000660047">
    <property type="component" value="Unassembled WGS sequence"/>
</dbReference>
<dbReference type="AlphaFoldDB" id="A0AAI9NZ23"/>
<sequence length="255" mass="29005">MERIKNLSRTQKVLMSIIVAMIIAFSIIYPIIMSIKGIEFRGDFLTRKEEQGNVTYTDGHTSIIVYDDQSIEFKCYHRFTGDGYRDVTYGPYSWMEDYSAIPAGTENGMLSSDDYIGVKIMAGDKVFFRGAVSKDGYMVYNADGTMTNDFDVVLGDYYANPPDIYEIVKFINGPQTTNRGNIVLYIFGIIICIIAVVSMLFPDELFRLAMWPRVRNLYDVEPSDWELTVRVIEWYVLTIGAFVVFVIGLTMGSVT</sequence>
<keyword evidence="1" id="KW-1133">Transmembrane helix</keyword>
<dbReference type="EMBL" id="BLYL01000011">
    <property type="protein sequence ID" value="GFO94861.1"/>
    <property type="molecule type" value="Genomic_DNA"/>
</dbReference>
<comment type="caution">
    <text evidence="2">The sequence shown here is derived from an EMBL/GenBank/DDBJ whole genome shotgun (WGS) entry which is preliminary data.</text>
</comment>